<dbReference type="Gene3D" id="1.25.40.20">
    <property type="entry name" value="Ankyrin repeat-containing domain"/>
    <property type="match status" value="2"/>
</dbReference>
<dbReference type="Proteomes" id="UP001165080">
    <property type="component" value="Unassembled WGS sequence"/>
</dbReference>
<dbReference type="GO" id="GO:0004620">
    <property type="term" value="F:phospholipase activity"/>
    <property type="evidence" value="ECO:0007669"/>
    <property type="project" value="TreeGrafter"/>
</dbReference>
<gene>
    <name evidence="1" type="primary">PLEST010601</name>
    <name evidence="1" type="ORF">PLESTB_001718600</name>
</gene>
<evidence type="ECO:0008006" key="3">
    <source>
        <dbReference type="Google" id="ProtNLM"/>
    </source>
</evidence>
<dbReference type="GO" id="GO:0016020">
    <property type="term" value="C:membrane"/>
    <property type="evidence" value="ECO:0007669"/>
    <property type="project" value="TreeGrafter"/>
</dbReference>
<dbReference type="PANTHER" id="PTHR12393">
    <property type="entry name" value="SPHINGOMYELIN PHOSPHODIESTERASE RELATED"/>
    <property type="match status" value="1"/>
</dbReference>
<dbReference type="AlphaFoldDB" id="A0A9W6F978"/>
<dbReference type="OrthoDB" id="530303at2759"/>
<name>A0A9W6F978_9CHLO</name>
<dbReference type="GO" id="GO:0046513">
    <property type="term" value="P:ceramide biosynthetic process"/>
    <property type="evidence" value="ECO:0007669"/>
    <property type="project" value="TreeGrafter"/>
</dbReference>
<comment type="caution">
    <text evidence="1">The sequence shown here is derived from an EMBL/GenBank/DDBJ whole genome shotgun (WGS) entry which is preliminary data.</text>
</comment>
<dbReference type="Pfam" id="PF13637">
    <property type="entry name" value="Ank_4"/>
    <property type="match status" value="1"/>
</dbReference>
<accession>A0A9W6F978</accession>
<dbReference type="SUPFAM" id="SSF48403">
    <property type="entry name" value="Ankyrin repeat"/>
    <property type="match status" value="2"/>
</dbReference>
<protein>
    <recommendedName>
        <fullName evidence="3">Ankyrin repeat domain-containing protein</fullName>
    </recommendedName>
</protein>
<dbReference type="EMBL" id="BRXU01000042">
    <property type="protein sequence ID" value="GLC61107.1"/>
    <property type="molecule type" value="Genomic_DNA"/>
</dbReference>
<proteinExistence type="predicted"/>
<dbReference type="InterPro" id="IPR002110">
    <property type="entry name" value="Ankyrin_rpt"/>
</dbReference>
<dbReference type="InterPro" id="IPR036770">
    <property type="entry name" value="Ankyrin_rpt-contain_sf"/>
</dbReference>
<evidence type="ECO:0000313" key="2">
    <source>
        <dbReference type="Proteomes" id="UP001165080"/>
    </source>
</evidence>
<keyword evidence="2" id="KW-1185">Reference proteome</keyword>
<dbReference type="GO" id="GO:0071944">
    <property type="term" value="C:cell periphery"/>
    <property type="evidence" value="ECO:0007669"/>
    <property type="project" value="TreeGrafter"/>
</dbReference>
<organism evidence="1 2">
    <name type="scientific">Pleodorina starrii</name>
    <dbReference type="NCBI Taxonomy" id="330485"/>
    <lineage>
        <taxon>Eukaryota</taxon>
        <taxon>Viridiplantae</taxon>
        <taxon>Chlorophyta</taxon>
        <taxon>core chlorophytes</taxon>
        <taxon>Chlorophyceae</taxon>
        <taxon>CS clade</taxon>
        <taxon>Chlamydomonadales</taxon>
        <taxon>Volvocaceae</taxon>
        <taxon>Pleodorina</taxon>
    </lineage>
</organism>
<dbReference type="PANTHER" id="PTHR12393:SF6">
    <property type="entry name" value="SPHINGOMYELIN PHOSPHODIESTERASE 2"/>
    <property type="match status" value="1"/>
</dbReference>
<reference evidence="1 2" key="1">
    <citation type="journal article" date="2023" name="Commun. Biol.">
        <title>Reorganization of the ancestral sex-determining regions during the evolution of trioecy in Pleodorina starrii.</title>
        <authorList>
            <person name="Takahashi K."/>
            <person name="Suzuki S."/>
            <person name="Kawai-Toyooka H."/>
            <person name="Yamamoto K."/>
            <person name="Hamaji T."/>
            <person name="Ootsuki R."/>
            <person name="Yamaguchi H."/>
            <person name="Kawachi M."/>
            <person name="Higashiyama T."/>
            <person name="Nozaki H."/>
        </authorList>
    </citation>
    <scope>NUCLEOTIDE SEQUENCE [LARGE SCALE GENOMIC DNA]</scope>
    <source>
        <strain evidence="1 2">NIES-4479</strain>
    </source>
</reference>
<dbReference type="SUPFAM" id="SSF140860">
    <property type="entry name" value="Pseudo ankyrin repeat-like"/>
    <property type="match status" value="1"/>
</dbReference>
<evidence type="ECO:0000313" key="1">
    <source>
        <dbReference type="EMBL" id="GLC61107.1"/>
    </source>
</evidence>
<dbReference type="GO" id="GO:0030149">
    <property type="term" value="P:sphingolipid catabolic process"/>
    <property type="evidence" value="ECO:0007669"/>
    <property type="project" value="TreeGrafter"/>
</dbReference>
<sequence length="624" mass="67504">MQHNAAKRSSAHEGLPYDLIVEKIAPLLSPNEVACSLRRIDKYMANSCRHYTLVRLSDPIPHHALIELLDDGNFVHGLNLKQRKRLLCHLASSGVVENLEAALPVVDCPLTEKVVAAAAKKGHVAMIKWLIQKGCPYDFMEIISYAAYAGHKNVVHWVLHGGVVGLPPDELKDLAETALDAAAYAGHGELCDELLAVRGVECMDETVLRAAEGGHADLVRRLLEHLKRSAGYAAGGGIDTGSTLLPSAVYGFNLAALQQLFQSVLGGKTPEEVELFKQQFGPKMAFSALQSRTPDWRAKFEWLEAQGCSLVGDDDDADDADAVGPGVALVNDWSPVLALVDGPLPVLQDEVERLVLMQERGSIDVLECLSEAVDSGNADVVRHLRQIPGLLDDNLLDFVDDDFVDEAAQRGHLNVLVELLAAGWDISPAAACAAARNGHLHVLKWMEGPEGDPEAAEALQEAMQDPYFNLIAVGAESGSVELVAWLRERGCPWNQKAFVAAAKSGNAAMLEWMATEGCPMGGNDGDACLMAACNGDFATLRCLKRLGCPWGNNTFLDAVCGYSDPPNDCSLKVLRRLVTEGCPVDWWAAKTRAQARLVIDEWWGNTEPAVEVLEWIESHLAAGA</sequence>
<dbReference type="GO" id="GO:0005783">
    <property type="term" value="C:endoplasmic reticulum"/>
    <property type="evidence" value="ECO:0007669"/>
    <property type="project" value="TreeGrafter"/>
</dbReference>